<name>A0A318XU50_9FIRM</name>
<dbReference type="InterPro" id="IPR054201">
    <property type="entry name" value="DUF6906"/>
</dbReference>
<dbReference type="OrthoDB" id="2086906at2"/>
<proteinExistence type="predicted"/>
<evidence type="ECO:0000259" key="1">
    <source>
        <dbReference type="Pfam" id="PF21847"/>
    </source>
</evidence>
<evidence type="ECO:0000313" key="3">
    <source>
        <dbReference type="Proteomes" id="UP000248132"/>
    </source>
</evidence>
<accession>A0A318XU50</accession>
<evidence type="ECO:0000313" key="2">
    <source>
        <dbReference type="EMBL" id="PYG90160.1"/>
    </source>
</evidence>
<dbReference type="EMBL" id="QKMR01000001">
    <property type="protein sequence ID" value="PYG90160.1"/>
    <property type="molecule type" value="Genomic_DNA"/>
</dbReference>
<organism evidence="2 3">
    <name type="scientific">Ruminiclostridium sufflavum DSM 19573</name>
    <dbReference type="NCBI Taxonomy" id="1121337"/>
    <lineage>
        <taxon>Bacteria</taxon>
        <taxon>Bacillati</taxon>
        <taxon>Bacillota</taxon>
        <taxon>Clostridia</taxon>
        <taxon>Eubacteriales</taxon>
        <taxon>Oscillospiraceae</taxon>
        <taxon>Ruminiclostridium</taxon>
    </lineage>
</organism>
<feature type="domain" description="DUF6906" evidence="1">
    <location>
        <begin position="1"/>
        <end position="53"/>
    </location>
</feature>
<gene>
    <name evidence="2" type="ORF">LY28_00040</name>
</gene>
<dbReference type="AlphaFoldDB" id="A0A318XU50"/>
<reference evidence="2 3" key="1">
    <citation type="submission" date="2018-06" db="EMBL/GenBank/DDBJ databases">
        <title>Genomic Encyclopedia of Type Strains, Phase I: the one thousand microbial genomes (KMG-I) project.</title>
        <authorList>
            <person name="Kyrpides N."/>
        </authorList>
    </citation>
    <scope>NUCLEOTIDE SEQUENCE [LARGE SCALE GENOMIC DNA]</scope>
    <source>
        <strain evidence="2 3">DSM 19573</strain>
    </source>
</reference>
<protein>
    <recommendedName>
        <fullName evidence="1">DUF6906 domain-containing protein</fullName>
    </recommendedName>
</protein>
<comment type="caution">
    <text evidence="2">The sequence shown here is derived from an EMBL/GenBank/DDBJ whole genome shotgun (WGS) entry which is preliminary data.</text>
</comment>
<dbReference type="RefSeq" id="WP_110460147.1">
    <property type="nucleotide sequence ID" value="NZ_QKMR01000001.1"/>
</dbReference>
<keyword evidence="3" id="KW-1185">Reference proteome</keyword>
<dbReference type="Proteomes" id="UP000248132">
    <property type="component" value="Unassembled WGS sequence"/>
</dbReference>
<dbReference type="Pfam" id="PF21847">
    <property type="entry name" value="DUF6906"/>
    <property type="match status" value="1"/>
</dbReference>
<sequence length="65" mass="7479">MKHGKTPTVAQKILIAGYKHRSKNLNPDNWMVVKNLPDELVIKNRNSNSIIHIAIDRKRCPYKGN</sequence>